<keyword evidence="1" id="KW-0732">Signal</keyword>
<reference evidence="2" key="1">
    <citation type="journal article" date="2012" name="BMC Biol.">
        <title>Comprehensive microarray-based analysis for stage-specific larval camouflage pattern-associated genes in the swallowtail butterfly, Papilio xuthus.</title>
        <authorList>
            <person name="Futahashi R."/>
            <person name="Shirataki H."/>
            <person name="Narita T."/>
            <person name="Mita K."/>
            <person name="Fujiwara H."/>
        </authorList>
    </citation>
    <scope>NUCLEOTIDE SEQUENCE</scope>
    <source>
        <tissue evidence="2">Epidermis</tissue>
    </source>
</reference>
<organism evidence="2">
    <name type="scientific">Papilio polytes</name>
    <name type="common">Common mormon</name>
    <name type="synonym">Swallowtail butterfly</name>
    <dbReference type="NCBI Taxonomy" id="76194"/>
    <lineage>
        <taxon>Eukaryota</taxon>
        <taxon>Metazoa</taxon>
        <taxon>Ecdysozoa</taxon>
        <taxon>Arthropoda</taxon>
        <taxon>Hexapoda</taxon>
        <taxon>Insecta</taxon>
        <taxon>Pterygota</taxon>
        <taxon>Neoptera</taxon>
        <taxon>Endopterygota</taxon>
        <taxon>Lepidoptera</taxon>
        <taxon>Glossata</taxon>
        <taxon>Ditrysia</taxon>
        <taxon>Papilionoidea</taxon>
        <taxon>Papilionidae</taxon>
        <taxon>Papilioninae</taxon>
        <taxon>Papilio</taxon>
    </lineage>
</organism>
<dbReference type="EMBL" id="AK402476">
    <property type="protein sequence ID" value="BAM19098.1"/>
    <property type="molecule type" value="mRNA"/>
</dbReference>
<evidence type="ECO:0000313" key="2">
    <source>
        <dbReference type="EMBL" id="BAM19098.1"/>
    </source>
</evidence>
<accession>I4DMF8</accession>
<evidence type="ECO:0008006" key="3">
    <source>
        <dbReference type="Google" id="ProtNLM"/>
    </source>
</evidence>
<name>I4DMF8_PAPPL</name>
<dbReference type="AlphaFoldDB" id="I4DMF8"/>
<evidence type="ECO:0000256" key="1">
    <source>
        <dbReference type="SAM" id="SignalP"/>
    </source>
</evidence>
<sequence length="290" mass="29538">MAMGSFPVIFIVFLLPHVYSAPPLISFDNGKLGVNFAGYHAAVGLGGLLGNGATGGLFAEAGTPHGQSARAGLGGAVDANGGTAGGLYAGATAGGNVKAGAGLAGGVNGDTSAGTGFAAAQAGNRYSSSTLFQAGGNAQLSSNEPAVQNDNVLPSKNIVTNELIPPVGSFKLKIKSSGVINDNANVPTNEEINGLIDASIVGYNDSPQIIQKRIDIGNENVNKNLNPPAQSVDQITYRKEVNLQRNPTFFEDIFNIPIAALTAVRTFLTNTASNTSVSLQKSGSIQADTY</sequence>
<protein>
    <recommendedName>
        <fullName evidence="3">Cuticular protein</fullName>
    </recommendedName>
</protein>
<proteinExistence type="evidence at transcript level"/>
<feature type="signal peptide" evidence="1">
    <location>
        <begin position="1"/>
        <end position="20"/>
    </location>
</feature>
<feature type="chain" id="PRO_5003689008" description="Cuticular protein" evidence="1">
    <location>
        <begin position="21"/>
        <end position="290"/>
    </location>
</feature>